<proteinExistence type="predicted"/>
<gene>
    <name evidence="1" type="ORF">GPUH_LOCUS21321</name>
</gene>
<dbReference type="AlphaFoldDB" id="A0A183EK29"/>
<name>A0A183EK29_9BILA</name>
<reference evidence="1 2" key="2">
    <citation type="submission" date="2018-11" db="EMBL/GenBank/DDBJ databases">
        <authorList>
            <consortium name="Pathogen Informatics"/>
        </authorList>
    </citation>
    <scope>NUCLEOTIDE SEQUENCE [LARGE SCALE GENOMIC DNA]</scope>
</reference>
<reference evidence="3" key="1">
    <citation type="submission" date="2016-06" db="UniProtKB">
        <authorList>
            <consortium name="WormBaseParasite"/>
        </authorList>
    </citation>
    <scope>IDENTIFICATION</scope>
</reference>
<evidence type="ECO:0000313" key="1">
    <source>
        <dbReference type="EMBL" id="VDN37995.1"/>
    </source>
</evidence>
<protein>
    <submittedName>
        <fullName evidence="3">NOT2_3_5 domain-containing protein</fullName>
    </submittedName>
</protein>
<evidence type="ECO:0000313" key="3">
    <source>
        <dbReference type="WBParaSite" id="GPUH_0002134501-mRNA-1"/>
    </source>
</evidence>
<dbReference type="Proteomes" id="UP000271098">
    <property type="component" value="Unassembled WGS sequence"/>
</dbReference>
<organism evidence="3">
    <name type="scientific">Gongylonema pulchrum</name>
    <dbReference type="NCBI Taxonomy" id="637853"/>
    <lineage>
        <taxon>Eukaryota</taxon>
        <taxon>Metazoa</taxon>
        <taxon>Ecdysozoa</taxon>
        <taxon>Nematoda</taxon>
        <taxon>Chromadorea</taxon>
        <taxon>Rhabditida</taxon>
        <taxon>Spirurina</taxon>
        <taxon>Spiruromorpha</taxon>
        <taxon>Spiruroidea</taxon>
        <taxon>Gongylonematidae</taxon>
        <taxon>Gongylonema</taxon>
    </lineage>
</organism>
<dbReference type="WBParaSite" id="GPUH_0002134501-mRNA-1">
    <property type="protein sequence ID" value="GPUH_0002134501-mRNA-1"/>
    <property type="gene ID" value="GPUH_0002134501"/>
</dbReference>
<dbReference type="EMBL" id="UYRT01092319">
    <property type="protein sequence ID" value="VDN37995.1"/>
    <property type="molecule type" value="Genomic_DNA"/>
</dbReference>
<accession>A0A183EK29</accession>
<evidence type="ECO:0000313" key="2">
    <source>
        <dbReference type="Proteomes" id="UP000271098"/>
    </source>
</evidence>
<keyword evidence="2" id="KW-1185">Reference proteome</keyword>
<sequence>MGQPGAQFCAPPSMLSNPNSQMCSFGTGAMCSVGAGAVVHSPGPMSAGPSAHMLGGMHGPPGTSIGPAGIHGTTSQFSMHHSSPSQQPFQQLSHFVNNDVSKWHSWKFERSTRDSLAGHLWIDGYTGEKDLLQGPTAIEPPPPFSQAISNQYSAMQASSVMYSQSAHMMRPSSAMQQQQGQNPNMMTGPRTPQSVMMAMHHHPSLGSPSNPALFGRYARFCLTNQPTCSVSVP</sequence>